<comment type="caution">
    <text evidence="3">The sequence shown here is derived from an EMBL/GenBank/DDBJ whole genome shotgun (WGS) entry which is preliminary data.</text>
</comment>
<protein>
    <submittedName>
        <fullName evidence="3">VWA domain-containing protein</fullName>
    </submittedName>
</protein>
<name>A0ABW0KJ89_9BACT</name>
<evidence type="ECO:0000256" key="1">
    <source>
        <dbReference type="SAM" id="SignalP"/>
    </source>
</evidence>
<evidence type="ECO:0000259" key="2">
    <source>
        <dbReference type="PROSITE" id="PS50234"/>
    </source>
</evidence>
<dbReference type="Pfam" id="PF13519">
    <property type="entry name" value="VWA_2"/>
    <property type="match status" value="1"/>
</dbReference>
<dbReference type="Proteomes" id="UP001596052">
    <property type="component" value="Unassembled WGS sequence"/>
</dbReference>
<dbReference type="Gene3D" id="3.40.50.410">
    <property type="entry name" value="von Willebrand factor, type A domain"/>
    <property type="match status" value="1"/>
</dbReference>
<dbReference type="InterPro" id="IPR002035">
    <property type="entry name" value="VWF_A"/>
</dbReference>
<dbReference type="EMBL" id="JBHSMQ010000001">
    <property type="protein sequence ID" value="MFC5453534.1"/>
    <property type="molecule type" value="Genomic_DNA"/>
</dbReference>
<accession>A0ABW0KJ89</accession>
<gene>
    <name evidence="3" type="ORF">ACFQDI_01595</name>
</gene>
<feature type="chain" id="PRO_5045535336" evidence="1">
    <location>
        <begin position="24"/>
        <end position="799"/>
    </location>
</feature>
<sequence length="799" mass="83797">MKRFITATLTGCALLAGAPQLRAQQPAAPARAIIVFDASGSMYGQVPGGVKIDIAKKVVSDIVGSVDPKMELGLMAYGHRKKGDCEDIELLVPPQPGSAGAILKAVAALEPKGKTPLTAAVIQAAKYLKFEESRASVILVSDGVETCDKDPCLAAEDLERLGIDFTCHVIGFDLKPGESSGLECLAKKTGGMYLGAKDAATLKTSLEAAMKQVAKPMPTLVVEARKSSGGAILEGVSFQVFAEGGGESAIATGSGGHWSTELPKAGKYTLSAKFNGKSMEMDVVLKEGETVTKEVVFAETGLKAEAYDKEGGTAFEREVSWDLLGPADNEGNRAKVSFSYEAKPFLQVAPGTYLLMATRGNASASMEVTVKEGTPQLVKLILGSGNLKLSAVSAEGQPPIAKDVAWDFFSPPDAEGQRKKLGYSYEAQPKMTLPSGPCLVVATYGSAKGQREVEVKAGETQDIVILLGSGKLKLAVVMEEGGTPVAKDVAWDILGEADAEGHRPKVAYSYEAQPTISVPAGKYLVEVAYGNAKGKAMVEVKAGATTEQVVSLGAGKLKLTARASEGGEPLSKDLFWEVLGAADAEGNRPTAGYSYDGQPTFSLPAGKYLLQITWGAAKTKQEIEVAAGKLTEVPVVINSGSLMATALMTEGADPAPDGMTWNVLGEANAEGERPTAAYSYDAQPKFHLKAGKYTLVVTRGAATAKADIEIQAGKTMTQALNLNAGSLKLSSATTGTWEVFGGTDAEGNRKKITYSYDANTKLFIPAGKVLVVRSEGDKKAEQEVEIKANTLSELKLDAK</sequence>
<reference evidence="4" key="1">
    <citation type="journal article" date="2019" name="Int. J. Syst. Evol. Microbiol.">
        <title>The Global Catalogue of Microorganisms (GCM) 10K type strain sequencing project: providing services to taxonomists for standard genome sequencing and annotation.</title>
        <authorList>
            <consortium name="The Broad Institute Genomics Platform"/>
            <consortium name="The Broad Institute Genome Sequencing Center for Infectious Disease"/>
            <person name="Wu L."/>
            <person name="Ma J."/>
        </authorList>
    </citation>
    <scope>NUCLEOTIDE SEQUENCE [LARGE SCALE GENOMIC DNA]</scope>
    <source>
        <strain evidence="4">CGMCC 4.1469</strain>
    </source>
</reference>
<feature type="signal peptide" evidence="1">
    <location>
        <begin position="1"/>
        <end position="23"/>
    </location>
</feature>
<keyword evidence="1" id="KW-0732">Signal</keyword>
<proteinExistence type="predicted"/>
<evidence type="ECO:0000313" key="3">
    <source>
        <dbReference type="EMBL" id="MFC5453534.1"/>
    </source>
</evidence>
<dbReference type="PROSITE" id="PS50234">
    <property type="entry name" value="VWFA"/>
    <property type="match status" value="1"/>
</dbReference>
<dbReference type="SMART" id="SM00327">
    <property type="entry name" value="VWA"/>
    <property type="match status" value="1"/>
</dbReference>
<dbReference type="SUPFAM" id="SSF53300">
    <property type="entry name" value="vWA-like"/>
    <property type="match status" value="1"/>
</dbReference>
<evidence type="ECO:0000313" key="4">
    <source>
        <dbReference type="Proteomes" id="UP001596052"/>
    </source>
</evidence>
<dbReference type="RefSeq" id="WP_377162702.1">
    <property type="nucleotide sequence ID" value="NZ_JBHSMQ010000001.1"/>
</dbReference>
<dbReference type="InterPro" id="IPR036465">
    <property type="entry name" value="vWFA_dom_sf"/>
</dbReference>
<organism evidence="3 4">
    <name type="scientific">Prosthecobacter fluviatilis</name>
    <dbReference type="NCBI Taxonomy" id="445931"/>
    <lineage>
        <taxon>Bacteria</taxon>
        <taxon>Pseudomonadati</taxon>
        <taxon>Verrucomicrobiota</taxon>
        <taxon>Verrucomicrobiia</taxon>
        <taxon>Verrucomicrobiales</taxon>
        <taxon>Verrucomicrobiaceae</taxon>
        <taxon>Prosthecobacter</taxon>
    </lineage>
</organism>
<keyword evidence="4" id="KW-1185">Reference proteome</keyword>
<feature type="domain" description="VWFA" evidence="2">
    <location>
        <begin position="31"/>
        <end position="213"/>
    </location>
</feature>